<dbReference type="AlphaFoldDB" id="A0AAD5C8C7"/>
<name>A0AAD5C8C7_AMBAR</name>
<proteinExistence type="inferred from homology"/>
<comment type="caution">
    <text evidence="3">The sequence shown here is derived from an EMBL/GenBank/DDBJ whole genome shotgun (WGS) entry which is preliminary data.</text>
</comment>
<dbReference type="InterPro" id="IPR009543">
    <property type="entry name" value="VPS13_VAB"/>
</dbReference>
<evidence type="ECO:0000313" key="4">
    <source>
        <dbReference type="Proteomes" id="UP001206925"/>
    </source>
</evidence>
<dbReference type="EMBL" id="JAMZMK010009080">
    <property type="protein sequence ID" value="KAI7737223.1"/>
    <property type="molecule type" value="Genomic_DNA"/>
</dbReference>
<evidence type="ECO:0000256" key="1">
    <source>
        <dbReference type="ARBA" id="ARBA00006545"/>
    </source>
</evidence>
<comment type="similarity">
    <text evidence="1">Belongs to the VPS13 family.</text>
</comment>
<dbReference type="Proteomes" id="UP001206925">
    <property type="component" value="Unassembled WGS sequence"/>
</dbReference>
<dbReference type="GO" id="GO:0006623">
    <property type="term" value="P:protein targeting to vacuole"/>
    <property type="evidence" value="ECO:0007669"/>
    <property type="project" value="TreeGrafter"/>
</dbReference>
<evidence type="ECO:0000259" key="2">
    <source>
        <dbReference type="Pfam" id="PF25036"/>
    </source>
</evidence>
<protein>
    <recommendedName>
        <fullName evidence="2">Vacuolar protein sorting-associated protein 13 VPS13 adaptor binding domain-containing protein</fullName>
    </recommendedName>
</protein>
<keyword evidence="4" id="KW-1185">Reference proteome</keyword>
<dbReference type="PANTHER" id="PTHR16166">
    <property type="entry name" value="VACUOLAR PROTEIN SORTING-ASSOCIATED PROTEIN VPS13"/>
    <property type="match status" value="1"/>
</dbReference>
<evidence type="ECO:0000313" key="3">
    <source>
        <dbReference type="EMBL" id="KAI7737223.1"/>
    </source>
</evidence>
<gene>
    <name evidence="3" type="ORF">M8C21_001546</name>
</gene>
<reference evidence="3" key="1">
    <citation type="submission" date="2022-06" db="EMBL/GenBank/DDBJ databases">
        <title>Uncovering the hologenomic basis of an extraordinary plant invasion.</title>
        <authorList>
            <person name="Bieker V.C."/>
            <person name="Martin M.D."/>
            <person name="Gilbert T."/>
            <person name="Hodgins K."/>
            <person name="Battlay P."/>
            <person name="Petersen B."/>
            <person name="Wilson J."/>
        </authorList>
    </citation>
    <scope>NUCLEOTIDE SEQUENCE</scope>
    <source>
        <strain evidence="3">AA19_3_7</strain>
        <tissue evidence="3">Leaf</tissue>
    </source>
</reference>
<feature type="domain" description="Vacuolar protein sorting-associated protein 13 VPS13 adaptor binding" evidence="2">
    <location>
        <begin position="10"/>
        <end position="257"/>
    </location>
</feature>
<dbReference type="GO" id="GO:0045053">
    <property type="term" value="P:protein retention in Golgi apparatus"/>
    <property type="evidence" value="ECO:0007669"/>
    <property type="project" value="TreeGrafter"/>
</dbReference>
<organism evidence="3 4">
    <name type="scientific">Ambrosia artemisiifolia</name>
    <name type="common">Common ragweed</name>
    <dbReference type="NCBI Taxonomy" id="4212"/>
    <lineage>
        <taxon>Eukaryota</taxon>
        <taxon>Viridiplantae</taxon>
        <taxon>Streptophyta</taxon>
        <taxon>Embryophyta</taxon>
        <taxon>Tracheophyta</taxon>
        <taxon>Spermatophyta</taxon>
        <taxon>Magnoliopsida</taxon>
        <taxon>eudicotyledons</taxon>
        <taxon>Gunneridae</taxon>
        <taxon>Pentapetalae</taxon>
        <taxon>asterids</taxon>
        <taxon>campanulids</taxon>
        <taxon>Asterales</taxon>
        <taxon>Asteraceae</taxon>
        <taxon>Asteroideae</taxon>
        <taxon>Heliantheae alliance</taxon>
        <taxon>Heliantheae</taxon>
        <taxon>Ambrosia</taxon>
    </lineage>
</organism>
<dbReference type="Pfam" id="PF25036">
    <property type="entry name" value="VPS13_VAB"/>
    <property type="match status" value="1"/>
</dbReference>
<accession>A0AAD5C8C7</accession>
<sequence>MGASAASPNTIRFYVPYWITNDCSIPLTYQVVEIEPLENAALANTKSAKLLSFKSLSSSHPETKSSGNIQVLEAIDDTSPTPSMLSPQDYVGQGGAMLFSSRNDSYLSPRVGLAVAIQHSESFSPGLSLLDLEKKQRVDVKAFSSDGSYYNLSALMQMTSDRTKVIYFQPHTLFYNRAGLSLCLQQCDTQSLLWLHPTDAPSHFRWQTSAKVELLKLKTDGYHWSAPFSVATEGWMRVSLRNETTGKQSYFKVEVRSGTTSSRFDVLFRPNSFSSQYRLSSLLFFRA</sequence>
<dbReference type="InterPro" id="IPR026847">
    <property type="entry name" value="VPS13"/>
</dbReference>
<dbReference type="PANTHER" id="PTHR16166:SF93">
    <property type="entry name" value="INTERMEMBRANE LIPID TRANSFER PROTEIN VPS13"/>
    <property type="match status" value="1"/>
</dbReference>